<dbReference type="EMBL" id="CAEZUP010000030">
    <property type="protein sequence ID" value="CAB4607898.1"/>
    <property type="molecule type" value="Genomic_DNA"/>
</dbReference>
<accession>A0A6J6HGY9</accession>
<evidence type="ECO:0000313" key="1">
    <source>
        <dbReference type="EMBL" id="CAB4607898.1"/>
    </source>
</evidence>
<protein>
    <submittedName>
        <fullName evidence="1">Unannotated protein</fullName>
    </submittedName>
</protein>
<proteinExistence type="predicted"/>
<gene>
    <name evidence="1" type="ORF">UFOPK1835_00890</name>
</gene>
<dbReference type="AlphaFoldDB" id="A0A6J6HGY9"/>
<name>A0A6J6HGY9_9ZZZZ</name>
<organism evidence="1">
    <name type="scientific">freshwater metagenome</name>
    <dbReference type="NCBI Taxonomy" id="449393"/>
    <lineage>
        <taxon>unclassified sequences</taxon>
        <taxon>metagenomes</taxon>
        <taxon>ecological metagenomes</taxon>
    </lineage>
</organism>
<sequence>MTKQRWIPVALCLAALAIGGLGFAIGTRSDSGNSAAEPEPSWLLSQTARSGTLNPNADGTYQLVMQGIDPTVVAFTDRPDRDTATLSVQQMTNAWATMFASSAPNAVLVEHSRTSGPDSLVLELFDPVFSGTTMTYTVRILADEQNPTSVDGIGLGTEQYTEPPTAFALASLFIDNMNLRYACLSEDGSQDELYPPGDVPPGGPTQDWYNQCKAAGGGIGETFG</sequence>
<reference evidence="1" key="1">
    <citation type="submission" date="2020-05" db="EMBL/GenBank/DDBJ databases">
        <authorList>
            <person name="Chiriac C."/>
            <person name="Salcher M."/>
            <person name="Ghai R."/>
            <person name="Kavagutti S V."/>
        </authorList>
    </citation>
    <scope>NUCLEOTIDE SEQUENCE</scope>
</reference>